<dbReference type="InterPro" id="IPR011701">
    <property type="entry name" value="MFS"/>
</dbReference>
<feature type="transmembrane region" description="Helical" evidence="5">
    <location>
        <begin position="35"/>
        <end position="59"/>
    </location>
</feature>
<dbReference type="PANTHER" id="PTHR23526">
    <property type="entry name" value="INTEGRAL MEMBRANE TRANSPORT PROTEIN-RELATED"/>
    <property type="match status" value="1"/>
</dbReference>
<feature type="transmembrane region" description="Helical" evidence="5">
    <location>
        <begin position="395"/>
        <end position="413"/>
    </location>
</feature>
<evidence type="ECO:0000313" key="6">
    <source>
        <dbReference type="EMBL" id="EGL82627.1"/>
    </source>
</evidence>
<dbReference type="Pfam" id="PF07690">
    <property type="entry name" value="MFS_1"/>
    <property type="match status" value="1"/>
</dbReference>
<feature type="transmembrane region" description="Helical" evidence="5">
    <location>
        <begin position="65"/>
        <end position="85"/>
    </location>
</feature>
<protein>
    <submittedName>
        <fullName evidence="7">MFS transporter</fullName>
    </submittedName>
    <submittedName>
        <fullName evidence="6">Major facilitator superfamily MFS_1</fullName>
    </submittedName>
</protein>
<evidence type="ECO:0000256" key="3">
    <source>
        <dbReference type="ARBA" id="ARBA00022989"/>
    </source>
</evidence>
<dbReference type="InterPro" id="IPR036259">
    <property type="entry name" value="MFS_trans_sf"/>
</dbReference>
<accession>F5L7Q1</accession>
<evidence type="ECO:0000256" key="4">
    <source>
        <dbReference type="ARBA" id="ARBA00023136"/>
    </source>
</evidence>
<dbReference type="Proteomes" id="UP000010716">
    <property type="component" value="Unassembled WGS sequence"/>
</dbReference>
<feature type="transmembrane region" description="Helical" evidence="5">
    <location>
        <begin position="157"/>
        <end position="181"/>
    </location>
</feature>
<dbReference type="InterPro" id="IPR005829">
    <property type="entry name" value="Sugar_transporter_CS"/>
</dbReference>
<feature type="transmembrane region" description="Helical" evidence="5">
    <location>
        <begin position="300"/>
        <end position="321"/>
    </location>
</feature>
<keyword evidence="4 5" id="KW-0472">Membrane</keyword>
<name>F5L7Q1_CALTT</name>
<dbReference type="RefSeq" id="WP_007504997.1">
    <property type="nucleotide sequence ID" value="NZ_AFCE01000143.1"/>
</dbReference>
<dbReference type="EMBL" id="CP082237">
    <property type="protein sequence ID" value="QZT33334.1"/>
    <property type="molecule type" value="Genomic_DNA"/>
</dbReference>
<comment type="subcellular location">
    <subcellularLocation>
        <location evidence="1">Cell membrane</location>
        <topology evidence="1">Multi-pass membrane protein</topology>
    </subcellularLocation>
</comment>
<evidence type="ECO:0000313" key="7">
    <source>
        <dbReference type="EMBL" id="QZT33334.1"/>
    </source>
</evidence>
<dbReference type="PANTHER" id="PTHR23526:SF2">
    <property type="entry name" value="MAJOR FACILITATOR SUPERFAMILY (MFS) PROFILE DOMAIN-CONTAINING PROTEIN"/>
    <property type="match status" value="1"/>
</dbReference>
<dbReference type="PROSITE" id="PS00217">
    <property type="entry name" value="SUGAR_TRANSPORT_2"/>
    <property type="match status" value="1"/>
</dbReference>
<reference evidence="7 9" key="2">
    <citation type="journal article" date="2020" name="Extremophiles">
        <title>Genomic analysis of Caldalkalibacillus thermarum TA2.A1 reveals aerobic alkaliphilic metabolism and evolutionary hallmarks linking alkaliphilic bacteria and plant life.</title>
        <authorList>
            <person name="de Jong S.I."/>
            <person name="van den Broek M.A."/>
            <person name="Merkel A.Y."/>
            <person name="de la Torre Cortes P."/>
            <person name="Kalamorz F."/>
            <person name="Cook G.M."/>
            <person name="van Loosdrecht M.C.M."/>
            <person name="McMillan D.G.G."/>
        </authorList>
    </citation>
    <scope>NUCLEOTIDE SEQUENCE [LARGE SCALE GENOMIC DNA]</scope>
    <source>
        <strain evidence="7 9">TA2.A1</strain>
    </source>
</reference>
<dbReference type="KEGG" id="cthu:HUR95_13800"/>
<feature type="transmembrane region" description="Helical" evidence="5">
    <location>
        <begin position="123"/>
        <end position="145"/>
    </location>
</feature>
<dbReference type="GO" id="GO:0022857">
    <property type="term" value="F:transmembrane transporter activity"/>
    <property type="evidence" value="ECO:0007669"/>
    <property type="project" value="InterPro"/>
</dbReference>
<dbReference type="SUPFAM" id="SSF103473">
    <property type="entry name" value="MFS general substrate transporter"/>
    <property type="match status" value="1"/>
</dbReference>
<evidence type="ECO:0000256" key="1">
    <source>
        <dbReference type="ARBA" id="ARBA00004651"/>
    </source>
</evidence>
<dbReference type="InterPro" id="IPR052528">
    <property type="entry name" value="Sugar_transport-like"/>
</dbReference>
<sequence>MHRVENWQRLNKVHKGHYIHRILFGETDVSTDLKLLLVIGGLYALSVALSNTFVNVYLWKQKSDYITIALYNLFIVIAQPIVFILAGRWAKQVDRVIVLRLGVFFLSFFFSVVLLLGEQASQWAILLGVLLGIGFGFYWLAFNVLTFEITEPKTRDIFNGFLGLLNSFAGMIGPFFAGWLITSMAETTGYTMIFTISLALFVLAVVLSFFLKRRAAQGRFLLCSVLRWREISADWRRILLANMAQGLREGSFAFLITIWIFVATGTEMALGTFGLVTSGVSLIFYYVAGRLVSPKHRHKVILLSAVVLSLAVWIIAFELTFARLMTYGVIISAAFPLLMVPFLSMTYDVIGRAKKAAEWRIEYIVGRELFLNGGRILSILVFIAAVLLFHPKQALPYYIIVVGNAQLLLYYFIRNVSD</sequence>
<dbReference type="Proteomes" id="UP000825179">
    <property type="component" value="Chromosome"/>
</dbReference>
<feature type="transmembrane region" description="Helical" evidence="5">
    <location>
        <begin position="268"/>
        <end position="288"/>
    </location>
</feature>
<evidence type="ECO:0000313" key="9">
    <source>
        <dbReference type="Proteomes" id="UP000825179"/>
    </source>
</evidence>
<dbReference type="eggNOG" id="COG0477">
    <property type="taxonomic scope" value="Bacteria"/>
</dbReference>
<proteinExistence type="predicted"/>
<feature type="transmembrane region" description="Helical" evidence="5">
    <location>
        <begin position="187"/>
        <end position="211"/>
    </location>
</feature>
<evidence type="ECO:0000256" key="2">
    <source>
        <dbReference type="ARBA" id="ARBA00022692"/>
    </source>
</evidence>
<feature type="transmembrane region" description="Helical" evidence="5">
    <location>
        <begin position="246"/>
        <end position="262"/>
    </location>
</feature>
<keyword evidence="2 5" id="KW-0812">Transmembrane</keyword>
<keyword evidence="9" id="KW-1185">Reference proteome</keyword>
<reference evidence="7" key="3">
    <citation type="submission" date="2021-08" db="EMBL/GenBank/DDBJ databases">
        <authorList>
            <person name="de Jong S."/>
            <person name="van den Broek M."/>
            <person name="Merkel A."/>
            <person name="de la Torre Cortes P."/>
            <person name="Kalamorz F."/>
            <person name="Cook G."/>
            <person name="van Loosdrecht M."/>
            <person name="McMillan D."/>
        </authorList>
    </citation>
    <scope>NUCLEOTIDE SEQUENCE</scope>
    <source>
        <strain evidence="7">TA2.A1</strain>
    </source>
</reference>
<reference evidence="6 8" key="1">
    <citation type="journal article" date="2011" name="J. Bacteriol.">
        <title>Draft genome sequence of the thermoalkaliphilic Caldalkalibacillus thermarum strain TA2.A1.</title>
        <authorList>
            <person name="Kalamorz F."/>
            <person name="Keis S."/>
            <person name="McMillan D.G."/>
            <person name="Olsson K."/>
            <person name="Stanton J.A."/>
            <person name="Stockwell P."/>
            <person name="Black M.A."/>
            <person name="Klingeman D.M."/>
            <person name="Land M.L."/>
            <person name="Han C.S."/>
            <person name="Martin S.L."/>
            <person name="Becher S.A."/>
            <person name="Peddie C.J."/>
            <person name="Morgan H.W."/>
            <person name="Matthies D."/>
            <person name="Preiss L."/>
            <person name="Meier T."/>
            <person name="Brown S.D."/>
            <person name="Cook G.M."/>
        </authorList>
    </citation>
    <scope>NUCLEOTIDE SEQUENCE [LARGE SCALE GENOMIC DNA]</scope>
    <source>
        <strain evidence="6 8">TA2.A1</strain>
    </source>
</reference>
<organism evidence="6 8">
    <name type="scientific">Caldalkalibacillus thermarum (strain TA2.A1)</name>
    <dbReference type="NCBI Taxonomy" id="986075"/>
    <lineage>
        <taxon>Bacteria</taxon>
        <taxon>Bacillati</taxon>
        <taxon>Bacillota</taxon>
        <taxon>Bacilli</taxon>
        <taxon>Bacillales</taxon>
        <taxon>Bacillaceae</taxon>
        <taxon>Caldalkalibacillus</taxon>
    </lineage>
</organism>
<dbReference type="GO" id="GO:0005886">
    <property type="term" value="C:plasma membrane"/>
    <property type="evidence" value="ECO:0007669"/>
    <property type="project" value="UniProtKB-SubCell"/>
</dbReference>
<feature type="transmembrane region" description="Helical" evidence="5">
    <location>
        <begin position="369"/>
        <end position="389"/>
    </location>
</feature>
<dbReference type="OrthoDB" id="2086294at2"/>
<evidence type="ECO:0000256" key="5">
    <source>
        <dbReference type="SAM" id="Phobius"/>
    </source>
</evidence>
<dbReference type="Gene3D" id="1.20.1250.20">
    <property type="entry name" value="MFS general substrate transporter like domains"/>
    <property type="match status" value="1"/>
</dbReference>
<keyword evidence="3 5" id="KW-1133">Transmembrane helix</keyword>
<feature type="transmembrane region" description="Helical" evidence="5">
    <location>
        <begin position="327"/>
        <end position="349"/>
    </location>
</feature>
<gene>
    <name evidence="6" type="ORF">CathTA2_1851</name>
    <name evidence="7" type="ORF">HUR95_13800</name>
</gene>
<dbReference type="AlphaFoldDB" id="F5L7Q1"/>
<feature type="transmembrane region" description="Helical" evidence="5">
    <location>
        <begin position="97"/>
        <end position="117"/>
    </location>
</feature>
<dbReference type="EMBL" id="AFCE01000143">
    <property type="protein sequence ID" value="EGL82627.1"/>
    <property type="molecule type" value="Genomic_DNA"/>
</dbReference>
<evidence type="ECO:0000313" key="8">
    <source>
        <dbReference type="Proteomes" id="UP000010716"/>
    </source>
</evidence>